<comment type="catalytic activity">
    <reaction evidence="11">
        <text>mycophenolic acid O-acyl-beta-D-glucuronide + H2O = mycophenolate + D-glucuronate + H(+)</text>
        <dbReference type="Rhea" id="RHEA:34179"/>
        <dbReference type="ChEBI" id="CHEBI:15377"/>
        <dbReference type="ChEBI" id="CHEBI:15378"/>
        <dbReference type="ChEBI" id="CHEBI:58720"/>
        <dbReference type="ChEBI" id="CHEBI:62932"/>
        <dbReference type="ChEBI" id="CHEBI:66982"/>
        <dbReference type="EC" id="3.1.1.93"/>
    </reaction>
    <physiologicalReaction direction="left-to-right" evidence="11">
        <dbReference type="Rhea" id="RHEA:34180"/>
    </physiologicalReaction>
</comment>
<accession>A0ABY4ZXN5</accession>
<evidence type="ECO:0000256" key="2">
    <source>
        <dbReference type="ARBA" id="ARBA00022801"/>
    </source>
</evidence>
<dbReference type="Proteomes" id="UP001057520">
    <property type="component" value="Chromosome"/>
</dbReference>
<dbReference type="EC" id="3.1.1.93" evidence="4"/>
<evidence type="ECO:0000256" key="7">
    <source>
        <dbReference type="ARBA" id="ARBA00042645"/>
    </source>
</evidence>
<reference evidence="13 14" key="1">
    <citation type="submission" date="2022-04" db="EMBL/GenBank/DDBJ databases">
        <title>Genome sequence of soybean root-associated Caulobacter segnis RL271.</title>
        <authorList>
            <person name="Longley R."/>
            <person name="Bonito G."/>
            <person name="Trigodet F."/>
            <person name="Crosson S."/>
            <person name="Fiebig A."/>
        </authorList>
    </citation>
    <scope>NUCLEOTIDE SEQUENCE [LARGE SCALE GENOMIC DNA]</scope>
    <source>
        <strain evidence="13 14">RL271</strain>
    </source>
</reference>
<dbReference type="InterPro" id="IPR000073">
    <property type="entry name" value="AB_hydrolase_1"/>
</dbReference>
<evidence type="ECO:0000256" key="1">
    <source>
        <dbReference type="ARBA" id="ARBA00012423"/>
    </source>
</evidence>
<evidence type="ECO:0000256" key="8">
    <source>
        <dbReference type="ARBA" id="ARBA00042704"/>
    </source>
</evidence>
<dbReference type="EC" id="3.1.2.22" evidence="1"/>
<evidence type="ECO:0000256" key="9">
    <source>
        <dbReference type="ARBA" id="ARBA00046047"/>
    </source>
</evidence>
<dbReference type="Pfam" id="PF12697">
    <property type="entry name" value="Abhydrolase_6"/>
    <property type="match status" value="1"/>
</dbReference>
<evidence type="ECO:0000313" key="13">
    <source>
        <dbReference type="EMBL" id="USQ97473.1"/>
    </source>
</evidence>
<evidence type="ECO:0000256" key="10">
    <source>
        <dbReference type="ARBA" id="ARBA00047409"/>
    </source>
</evidence>
<dbReference type="PANTHER" id="PTHR16138:SF7">
    <property type="entry name" value="PALMITOYL-PROTEIN THIOESTERASE ABHD10, MITOCHONDRIAL"/>
    <property type="match status" value="1"/>
</dbReference>
<keyword evidence="2 13" id="KW-0378">Hydrolase</keyword>
<evidence type="ECO:0000259" key="12">
    <source>
        <dbReference type="Pfam" id="PF12697"/>
    </source>
</evidence>
<comment type="catalytic activity">
    <reaction evidence="10">
        <text>S-hexadecanoyl-L-cysteinyl-[protein] + H2O = L-cysteinyl-[protein] + hexadecanoate + H(+)</text>
        <dbReference type="Rhea" id="RHEA:19233"/>
        <dbReference type="Rhea" id="RHEA-COMP:10131"/>
        <dbReference type="Rhea" id="RHEA-COMP:11032"/>
        <dbReference type="ChEBI" id="CHEBI:7896"/>
        <dbReference type="ChEBI" id="CHEBI:15377"/>
        <dbReference type="ChEBI" id="CHEBI:15378"/>
        <dbReference type="ChEBI" id="CHEBI:29950"/>
        <dbReference type="ChEBI" id="CHEBI:74151"/>
        <dbReference type="EC" id="3.1.2.22"/>
    </reaction>
    <physiologicalReaction direction="left-to-right" evidence="10">
        <dbReference type="Rhea" id="RHEA:19234"/>
    </physiologicalReaction>
</comment>
<name>A0ABY4ZXN5_9CAUL</name>
<protein>
    <recommendedName>
        <fullName evidence="5">Palmitoyl-protein thioesterase ABHD10, mitochondrial</fullName>
        <ecNumber evidence="4">3.1.1.93</ecNumber>
        <ecNumber evidence="1">3.1.2.22</ecNumber>
    </recommendedName>
    <alternativeName>
        <fullName evidence="7">Acyl-protein thioesterase ABHD10</fullName>
    </alternativeName>
    <alternativeName>
        <fullName evidence="8">Alpha/beta hydrolase domain-containing protein 10</fullName>
    </alternativeName>
    <alternativeName>
        <fullName evidence="6">Mycophenolic acid acyl-glucuronide esterase, mitochondrial</fullName>
    </alternativeName>
</protein>
<evidence type="ECO:0000256" key="4">
    <source>
        <dbReference type="ARBA" id="ARBA00039132"/>
    </source>
</evidence>
<comment type="function">
    <text evidence="9">Acts as an acyl-protein thioesterase that hydrolyzes fatty acids from acylated residues in proteins. Regulates the mitochondrial S-depalmitoylation of the nucleophilic active site residue of peroxiredoxin-5/PRDX5, a key antioxidant protein, therefore modulating mitochondrial antioxidant ability. Also catalyzes the deglucuronidation of mycophenolic acid acyl-glucuronide, an active metabolite of the immunosuppressant drug mycophenolate.</text>
</comment>
<dbReference type="EMBL" id="CP096040">
    <property type="protein sequence ID" value="USQ97473.1"/>
    <property type="molecule type" value="Genomic_DNA"/>
</dbReference>
<gene>
    <name evidence="13" type="ORF">MZV50_08015</name>
</gene>
<evidence type="ECO:0000256" key="6">
    <source>
        <dbReference type="ARBA" id="ARBA00041520"/>
    </source>
</evidence>
<dbReference type="PRINTS" id="PR00111">
    <property type="entry name" value="ABHYDROLASE"/>
</dbReference>
<dbReference type="InterPro" id="IPR052382">
    <property type="entry name" value="ABHD10_acyl-thioesterase"/>
</dbReference>
<dbReference type="InterPro" id="IPR029058">
    <property type="entry name" value="AB_hydrolase_fold"/>
</dbReference>
<evidence type="ECO:0000313" key="14">
    <source>
        <dbReference type="Proteomes" id="UP001057520"/>
    </source>
</evidence>
<keyword evidence="14" id="KW-1185">Reference proteome</keyword>
<dbReference type="SUPFAM" id="SSF53474">
    <property type="entry name" value="alpha/beta-Hydrolases"/>
    <property type="match status" value="1"/>
</dbReference>
<sequence length="290" mass="31122">MTESRGALVREDGSKLAWRRVDGEGPTVVWLGGFHSDMTGTKAEVLAEQAKATGGAYVRFDYFGHGESEGAFENGTISRWREDTLAVIDELTQGPLVLVGSSMGGWLASLAAIARPDRVKALVLIAPAPDFTETLMKPKLPAKALAAIAEHGSWTRPSDYDEDGYPITRALLEDGARWSILPGPVPIDIPVRVLQGGADPDVPWTHALELANALTSEHVVFTLIKDGDHRLSRPQDLERLVAAVSEAKGLAEPEEGDLVSRRLARAARLRNAAGLDAVGITPRAPAIDEE</sequence>
<keyword evidence="3" id="KW-0809">Transit peptide</keyword>
<evidence type="ECO:0000256" key="11">
    <source>
        <dbReference type="ARBA" id="ARBA00047972"/>
    </source>
</evidence>
<evidence type="ECO:0000256" key="5">
    <source>
        <dbReference type="ARBA" id="ARBA00039314"/>
    </source>
</evidence>
<evidence type="ECO:0000256" key="3">
    <source>
        <dbReference type="ARBA" id="ARBA00022946"/>
    </source>
</evidence>
<organism evidence="13 14">
    <name type="scientific">Caulobacter segnis</name>
    <dbReference type="NCBI Taxonomy" id="88688"/>
    <lineage>
        <taxon>Bacteria</taxon>
        <taxon>Pseudomonadati</taxon>
        <taxon>Pseudomonadota</taxon>
        <taxon>Alphaproteobacteria</taxon>
        <taxon>Caulobacterales</taxon>
        <taxon>Caulobacteraceae</taxon>
        <taxon>Caulobacter</taxon>
    </lineage>
</organism>
<dbReference type="GO" id="GO:0016787">
    <property type="term" value="F:hydrolase activity"/>
    <property type="evidence" value="ECO:0007669"/>
    <property type="project" value="UniProtKB-KW"/>
</dbReference>
<dbReference type="PANTHER" id="PTHR16138">
    <property type="entry name" value="MYCOPHENOLIC ACID ACYL-GLUCURONIDE ESTERASE, MITOCHONDRIAL"/>
    <property type="match status" value="1"/>
</dbReference>
<dbReference type="Gene3D" id="3.40.50.1820">
    <property type="entry name" value="alpha/beta hydrolase"/>
    <property type="match status" value="1"/>
</dbReference>
<proteinExistence type="predicted"/>
<feature type="domain" description="AB hydrolase-1" evidence="12">
    <location>
        <begin position="45"/>
        <end position="237"/>
    </location>
</feature>